<dbReference type="AlphaFoldDB" id="A0A0C2SJ35"/>
<evidence type="ECO:0000313" key="3">
    <source>
        <dbReference type="Proteomes" id="UP000054549"/>
    </source>
</evidence>
<keyword evidence="3" id="KW-1185">Reference proteome</keyword>
<protein>
    <submittedName>
        <fullName evidence="2">Uncharacterized protein</fullName>
    </submittedName>
</protein>
<feature type="compositionally biased region" description="Basic residues" evidence="1">
    <location>
        <begin position="8"/>
        <end position="22"/>
    </location>
</feature>
<sequence length="103" mass="11852">MGYGNRMHPPHKPPKKRARSKTNRVALVSGFPASGSPPRSINKKTQRHRQRLVLDLRLGSTLEKGIKFCFAFYIEYRDFRRLKIPAALACIRLSELAFLVEIM</sequence>
<gene>
    <name evidence="2" type="ORF">M378DRAFT_164747</name>
</gene>
<evidence type="ECO:0000313" key="2">
    <source>
        <dbReference type="EMBL" id="KIL63230.1"/>
    </source>
</evidence>
<dbReference type="InParanoid" id="A0A0C2SJ35"/>
<name>A0A0C2SJ35_AMAMK</name>
<accession>A0A0C2SJ35</accession>
<evidence type="ECO:0000256" key="1">
    <source>
        <dbReference type="SAM" id="MobiDB-lite"/>
    </source>
</evidence>
<reference evidence="2 3" key="1">
    <citation type="submission" date="2014-04" db="EMBL/GenBank/DDBJ databases">
        <title>Evolutionary Origins and Diversification of the Mycorrhizal Mutualists.</title>
        <authorList>
            <consortium name="DOE Joint Genome Institute"/>
            <consortium name="Mycorrhizal Genomics Consortium"/>
            <person name="Kohler A."/>
            <person name="Kuo A."/>
            <person name="Nagy L.G."/>
            <person name="Floudas D."/>
            <person name="Copeland A."/>
            <person name="Barry K.W."/>
            <person name="Cichocki N."/>
            <person name="Veneault-Fourrey C."/>
            <person name="LaButti K."/>
            <person name="Lindquist E.A."/>
            <person name="Lipzen A."/>
            <person name="Lundell T."/>
            <person name="Morin E."/>
            <person name="Murat C."/>
            <person name="Riley R."/>
            <person name="Ohm R."/>
            <person name="Sun H."/>
            <person name="Tunlid A."/>
            <person name="Henrissat B."/>
            <person name="Grigoriev I.V."/>
            <person name="Hibbett D.S."/>
            <person name="Martin F."/>
        </authorList>
    </citation>
    <scope>NUCLEOTIDE SEQUENCE [LARGE SCALE GENOMIC DNA]</scope>
    <source>
        <strain evidence="2 3">Koide BX008</strain>
    </source>
</reference>
<dbReference type="Proteomes" id="UP000054549">
    <property type="component" value="Unassembled WGS sequence"/>
</dbReference>
<organism evidence="2 3">
    <name type="scientific">Amanita muscaria (strain Koide BX008)</name>
    <dbReference type="NCBI Taxonomy" id="946122"/>
    <lineage>
        <taxon>Eukaryota</taxon>
        <taxon>Fungi</taxon>
        <taxon>Dikarya</taxon>
        <taxon>Basidiomycota</taxon>
        <taxon>Agaricomycotina</taxon>
        <taxon>Agaricomycetes</taxon>
        <taxon>Agaricomycetidae</taxon>
        <taxon>Agaricales</taxon>
        <taxon>Pluteineae</taxon>
        <taxon>Amanitaceae</taxon>
        <taxon>Amanita</taxon>
    </lineage>
</organism>
<dbReference type="EMBL" id="KN818261">
    <property type="protein sequence ID" value="KIL63230.1"/>
    <property type="molecule type" value="Genomic_DNA"/>
</dbReference>
<proteinExistence type="predicted"/>
<feature type="region of interest" description="Disordered" evidence="1">
    <location>
        <begin position="1"/>
        <end position="22"/>
    </location>
</feature>
<dbReference type="HOGENOM" id="CLU_2263073_0_0_1"/>